<accession>A0AAU7Q8W8</accession>
<name>A0AAU7Q8W8_9GAMM</name>
<sequence length="59" mass="6950">MIDQRLAIERQTREALKLYNLPVVMDSPTYARLEEYWDLEACALKDFIGIGNAHTWRHS</sequence>
<dbReference type="EMBL" id="CP157947">
    <property type="protein sequence ID" value="XBS68811.1"/>
    <property type="molecule type" value="Genomic_DNA"/>
</dbReference>
<reference evidence="1" key="1">
    <citation type="submission" date="2024-06" db="EMBL/GenBank/DDBJ databases">
        <authorList>
            <person name="Coelho C."/>
            <person name="Bento M."/>
            <person name="Garcia E."/>
            <person name="Camelo A."/>
            <person name="Brandao I."/>
            <person name="Espirito Santo C."/>
            <person name="Trovao J."/>
            <person name="Verissimo A."/>
            <person name="Costa J."/>
            <person name="Tiago I."/>
        </authorList>
    </citation>
    <scope>NUCLEOTIDE SEQUENCE</scope>
    <source>
        <strain evidence="1">KWT182</strain>
    </source>
</reference>
<proteinExistence type="predicted"/>
<organism evidence="1">
    <name type="scientific">Acerihabitans sp. KWT182</name>
    <dbReference type="NCBI Taxonomy" id="3157919"/>
    <lineage>
        <taxon>Bacteria</taxon>
        <taxon>Pseudomonadati</taxon>
        <taxon>Pseudomonadota</taxon>
        <taxon>Gammaproteobacteria</taxon>
        <taxon>Enterobacterales</taxon>
        <taxon>Pectobacteriaceae</taxon>
        <taxon>Acerihabitans</taxon>
    </lineage>
</organism>
<gene>
    <name evidence="1" type="ORF">ABK905_19875</name>
</gene>
<protein>
    <submittedName>
        <fullName evidence="1">Uncharacterized protein</fullName>
    </submittedName>
</protein>
<evidence type="ECO:0000313" key="1">
    <source>
        <dbReference type="EMBL" id="XBS68811.1"/>
    </source>
</evidence>
<dbReference type="AlphaFoldDB" id="A0AAU7Q8W8"/>